<dbReference type="OrthoDB" id="3226781at2"/>
<dbReference type="InterPro" id="IPR018910">
    <property type="entry name" value="LpqB_C"/>
</dbReference>
<proteinExistence type="predicted"/>
<evidence type="ECO:0000256" key="1">
    <source>
        <dbReference type="SAM" id="MobiDB-lite"/>
    </source>
</evidence>
<organism evidence="6 7">
    <name type="scientific">Jatrophihabitans endophyticus</name>
    <dbReference type="NCBI Taxonomy" id="1206085"/>
    <lineage>
        <taxon>Bacteria</taxon>
        <taxon>Bacillati</taxon>
        <taxon>Actinomycetota</taxon>
        <taxon>Actinomycetes</taxon>
        <taxon>Jatrophihabitantales</taxon>
        <taxon>Jatrophihabitantaceae</taxon>
        <taxon>Jatrophihabitans</taxon>
    </lineage>
</organism>
<keyword evidence="7" id="KW-1185">Reference proteome</keyword>
<dbReference type="InterPro" id="IPR019606">
    <property type="entry name" value="GerMN"/>
</dbReference>
<dbReference type="EMBL" id="FQVU01000001">
    <property type="protein sequence ID" value="SHF84194.1"/>
    <property type="molecule type" value="Genomic_DNA"/>
</dbReference>
<feature type="domain" description="Lipoprotein LpqB N-terminal" evidence="5">
    <location>
        <begin position="59"/>
        <end position="180"/>
    </location>
</feature>
<sequence>MRTPGRDRRRPTRARRVFAALVACWLLPTACTGVPTSSAPRTVEPIDIGNGNDEPVQPGPAPGADARKIVTDFLTANVGDPGDHGTARKYLAPSERADWSDATATIIADRSVGTEEKGVVTVRGKLVGSLNQNGVYVPQLQGTGDGGSVEQFQYRVAKVDGESRIVGLPAGLLLTTDQFEDYYRAHALYFFDQAHRYLVPDQRWSALNGSQLDSWLVGQLYTGPRPDLSSTLTNDTLPTPTTSQRRIAVTADVPIKVDVPGAAQLDARARRQLAAQIAATVTEPTSEEAVQLTDGGNTVPMPGTQTDFTARELYGDYAPAAPPADVFYLRQGNVVRQTGKPLDGRLRDDPYFLGSIAVTEAPGASGYTVAAVAGTGRSGRLVIGTQAEGYRETSVHGELSRPAWAPAPAAGSTAKREVWIGVDGKLERLEVDGNRAVVSDVSINAGAGGGRIEAVRLSPEGSRIAMVIESPNGSRRLFVGAVVRGAGQVRVDSLPSISPEGVSIDDAAWIGPQKLIAIGRINTSGDPRIFETNVDGSFWTGRTIGSVLPGQPDSVTVAVGQLAWVSSNGTVWQQSGRSWRSPGAMDQTPGDKPVYQE</sequence>
<feature type="region of interest" description="Disordered" evidence="1">
    <location>
        <begin position="574"/>
        <end position="597"/>
    </location>
</feature>
<dbReference type="Pfam" id="PF10647">
    <property type="entry name" value="Gmad1"/>
    <property type="match status" value="1"/>
</dbReference>
<evidence type="ECO:0000256" key="2">
    <source>
        <dbReference type="SAM" id="SignalP"/>
    </source>
</evidence>
<dbReference type="STRING" id="1206085.SAMN05443575_1045"/>
<evidence type="ECO:0000313" key="7">
    <source>
        <dbReference type="Proteomes" id="UP000186132"/>
    </source>
</evidence>
<feature type="domain" description="Lipoprotein LpqB C-terminal" evidence="4">
    <location>
        <begin position="359"/>
        <end position="595"/>
    </location>
</feature>
<gene>
    <name evidence="6" type="ORF">SAMN05443575_1045</name>
</gene>
<evidence type="ECO:0000313" key="6">
    <source>
        <dbReference type="EMBL" id="SHF84194.1"/>
    </source>
</evidence>
<feature type="region of interest" description="Disordered" evidence="1">
    <location>
        <begin position="34"/>
        <end position="64"/>
    </location>
</feature>
<name>A0A1M5EY76_9ACTN</name>
<dbReference type="Pfam" id="PF25976">
    <property type="entry name" value="LpqB_N"/>
    <property type="match status" value="1"/>
</dbReference>
<dbReference type="Proteomes" id="UP000186132">
    <property type="component" value="Unassembled WGS sequence"/>
</dbReference>
<keyword evidence="6" id="KW-0449">Lipoprotein</keyword>
<evidence type="ECO:0000259" key="4">
    <source>
        <dbReference type="Pfam" id="PF10647"/>
    </source>
</evidence>
<dbReference type="AlphaFoldDB" id="A0A1M5EY76"/>
<dbReference type="RefSeq" id="WP_143167983.1">
    <property type="nucleotide sequence ID" value="NZ_FQVU01000001.1"/>
</dbReference>
<feature type="chain" id="PRO_5039221455" evidence="2">
    <location>
        <begin position="33"/>
        <end position="597"/>
    </location>
</feature>
<reference evidence="6 7" key="1">
    <citation type="submission" date="2016-11" db="EMBL/GenBank/DDBJ databases">
        <authorList>
            <person name="Jaros S."/>
            <person name="Januszkiewicz K."/>
            <person name="Wedrychowicz H."/>
        </authorList>
    </citation>
    <scope>NUCLEOTIDE SEQUENCE [LARGE SCALE GENOMIC DNA]</scope>
    <source>
        <strain evidence="6 7">DSM 45627</strain>
    </source>
</reference>
<evidence type="ECO:0000259" key="5">
    <source>
        <dbReference type="Pfam" id="PF25976"/>
    </source>
</evidence>
<feature type="signal peptide" evidence="2">
    <location>
        <begin position="1"/>
        <end position="32"/>
    </location>
</feature>
<protein>
    <submittedName>
        <fullName evidence="6">Lipoprotein LpqB beta-propeller domain-containing protein</fullName>
    </submittedName>
</protein>
<feature type="domain" description="GerMN" evidence="3">
    <location>
        <begin position="188"/>
        <end position="298"/>
    </location>
</feature>
<evidence type="ECO:0000259" key="3">
    <source>
        <dbReference type="Pfam" id="PF10646"/>
    </source>
</evidence>
<dbReference type="Pfam" id="PF10646">
    <property type="entry name" value="Germane"/>
    <property type="match status" value="1"/>
</dbReference>
<accession>A0A1M5EY76</accession>
<dbReference type="InterPro" id="IPR059026">
    <property type="entry name" value="LpqB_N"/>
</dbReference>
<keyword evidence="2" id="KW-0732">Signal</keyword>